<proteinExistence type="predicted"/>
<name>A0ABQ8FSY9_9PEZI</name>
<organism evidence="1 2">
    <name type="scientific">Macrophomina phaseolina</name>
    <dbReference type="NCBI Taxonomy" id="35725"/>
    <lineage>
        <taxon>Eukaryota</taxon>
        <taxon>Fungi</taxon>
        <taxon>Dikarya</taxon>
        <taxon>Ascomycota</taxon>
        <taxon>Pezizomycotina</taxon>
        <taxon>Dothideomycetes</taxon>
        <taxon>Dothideomycetes incertae sedis</taxon>
        <taxon>Botryosphaeriales</taxon>
        <taxon>Botryosphaeriaceae</taxon>
        <taxon>Macrophomina</taxon>
    </lineage>
</organism>
<evidence type="ECO:0008006" key="3">
    <source>
        <dbReference type="Google" id="ProtNLM"/>
    </source>
</evidence>
<evidence type="ECO:0000313" key="2">
    <source>
        <dbReference type="Proteomes" id="UP000774617"/>
    </source>
</evidence>
<gene>
    <name evidence="1" type="ORF">B0J12DRAFT_59175</name>
</gene>
<evidence type="ECO:0000313" key="1">
    <source>
        <dbReference type="EMBL" id="KAH7010942.1"/>
    </source>
</evidence>
<dbReference type="InterPro" id="IPR049756">
    <property type="entry name" value="PlcA-like_dom"/>
</dbReference>
<keyword evidence="2" id="KW-1185">Reference proteome</keyword>
<protein>
    <recommendedName>
        <fullName evidence="3">Phospholipase C/P1 nuclease domain-containing protein</fullName>
    </recommendedName>
</protein>
<accession>A0ABQ8FSY9</accession>
<sequence length="335" mass="37797">MTHRFEGPEHRKIGDSVLLSHPNGDVMGGSFDYEVGSGINLSYGQIVALAGDFYGNCQTVGDAEQISDQWDINTRASIDRFLANASLLEQDTRGYLKAVLDIMAEEEREILQMLDKGRDAAQVYKETGSKFNTKWAICTKLDYLWLSLCNWDHFGEDAVKAYKAGHWAALEQAERAFHTQSTIDLRRAYFLEAFATHFLTDLFSSGHMRTPRRALHQTYFRTRCGDISEDELYKQLEARAWPKPWPADQCAQAMHDEDCANGLWAASSSGNAWPSYGDKQLMSAKGNLAFDAAVTAAQAGVHEVYETFRTGQRPHHLNFNALREVRSVPDRLLRC</sequence>
<comment type="caution">
    <text evidence="1">The sequence shown here is derived from an EMBL/GenBank/DDBJ whole genome shotgun (WGS) entry which is preliminary data.</text>
</comment>
<reference evidence="1 2" key="1">
    <citation type="journal article" date="2021" name="Nat. Commun.">
        <title>Genetic determinants of endophytism in the Arabidopsis root mycobiome.</title>
        <authorList>
            <person name="Mesny F."/>
            <person name="Miyauchi S."/>
            <person name="Thiergart T."/>
            <person name="Pickel B."/>
            <person name="Atanasova L."/>
            <person name="Karlsson M."/>
            <person name="Huettel B."/>
            <person name="Barry K.W."/>
            <person name="Haridas S."/>
            <person name="Chen C."/>
            <person name="Bauer D."/>
            <person name="Andreopoulos W."/>
            <person name="Pangilinan J."/>
            <person name="LaButti K."/>
            <person name="Riley R."/>
            <person name="Lipzen A."/>
            <person name="Clum A."/>
            <person name="Drula E."/>
            <person name="Henrissat B."/>
            <person name="Kohler A."/>
            <person name="Grigoriev I.V."/>
            <person name="Martin F.M."/>
            <person name="Hacquard S."/>
        </authorList>
    </citation>
    <scope>NUCLEOTIDE SEQUENCE [LARGE SCALE GENOMIC DNA]</scope>
    <source>
        <strain evidence="1 2">MPI-SDFR-AT-0080</strain>
    </source>
</reference>
<dbReference type="EMBL" id="JAGTJR010000100">
    <property type="protein sequence ID" value="KAH7010942.1"/>
    <property type="molecule type" value="Genomic_DNA"/>
</dbReference>
<dbReference type="Proteomes" id="UP000774617">
    <property type="component" value="Unassembled WGS sequence"/>
</dbReference>
<dbReference type="CDD" id="cd22893">
    <property type="entry name" value="PlcA-like"/>
    <property type="match status" value="1"/>
</dbReference>